<dbReference type="EMBL" id="CP010311">
    <property type="protein sequence ID" value="AJF06700.1"/>
    <property type="molecule type" value="Genomic_DNA"/>
</dbReference>
<evidence type="ECO:0000256" key="1">
    <source>
        <dbReference type="SAM" id="MobiDB-lite"/>
    </source>
</evidence>
<dbReference type="Gene3D" id="3.30.70.20">
    <property type="match status" value="1"/>
</dbReference>
<dbReference type="STRING" id="483547.GSUB_09350"/>
<dbReference type="InterPro" id="IPR017896">
    <property type="entry name" value="4Fe4S_Fe-S-bd"/>
</dbReference>
<feature type="domain" description="4Fe-4S ferredoxin-type" evidence="2">
    <location>
        <begin position="4"/>
        <end position="33"/>
    </location>
</feature>
<name>A0A0B5FRD9_9BACT</name>
<sequence length="242" mass="26116">MIREIVKIDEDKCDGCGLCVPACAEGAIQIIDGKARLIADNLCDGLGACLGDCPRDAITIEKRDTEAFDEEAVDRHLDENPLAEKASPAGQGGGCPSARAMSFGAPEDKGANKEEEPAQRPSQLRQWPVQLHLLPPTAPFFQQEDLVLAADCAAFAYGDFHQDLLRGKALAIGCPKLDDGKAYLDKLIAILKHNDIRRLSVVHMEVPCCSGLIMLAREAIVQSGLDVELKTIRVSVDGRLES</sequence>
<dbReference type="PANTHER" id="PTHR42895">
    <property type="entry name" value="IRON-SULFUR CLUSTER-BINDING PROTEIN-RELATED"/>
    <property type="match status" value="1"/>
</dbReference>
<dbReference type="Proteomes" id="UP000035036">
    <property type="component" value="Chromosome"/>
</dbReference>
<dbReference type="RefSeq" id="WP_040200431.1">
    <property type="nucleotide sequence ID" value="NZ_CP010311.1"/>
</dbReference>
<evidence type="ECO:0000259" key="2">
    <source>
        <dbReference type="PROSITE" id="PS51379"/>
    </source>
</evidence>
<evidence type="ECO:0000313" key="3">
    <source>
        <dbReference type="EMBL" id="AJF06700.1"/>
    </source>
</evidence>
<gene>
    <name evidence="3" type="ORF">GSUB_09350</name>
</gene>
<dbReference type="Pfam" id="PF12837">
    <property type="entry name" value="Fer4_6"/>
    <property type="match status" value="1"/>
</dbReference>
<dbReference type="InterPro" id="IPR052911">
    <property type="entry name" value="Corrinoid_activation_enz"/>
</dbReference>
<dbReference type="PANTHER" id="PTHR42895:SF1">
    <property type="entry name" value="IRON-SULFUR CLUSTER PROTEIN"/>
    <property type="match status" value="1"/>
</dbReference>
<dbReference type="OrthoDB" id="9795268at2"/>
<keyword evidence="4" id="KW-1185">Reference proteome</keyword>
<dbReference type="SUPFAM" id="SSF54862">
    <property type="entry name" value="4Fe-4S ferredoxins"/>
    <property type="match status" value="1"/>
</dbReference>
<feature type="region of interest" description="Disordered" evidence="1">
    <location>
        <begin position="78"/>
        <end position="123"/>
    </location>
</feature>
<protein>
    <recommendedName>
        <fullName evidence="2">4Fe-4S ferredoxin-type domain-containing protein</fullName>
    </recommendedName>
</protein>
<feature type="domain" description="4Fe-4S ferredoxin-type" evidence="2">
    <location>
        <begin position="34"/>
        <end position="63"/>
    </location>
</feature>
<dbReference type="AlphaFoldDB" id="A0A0B5FRD9"/>
<organism evidence="3 4">
    <name type="scientific">Geoalkalibacter subterraneus</name>
    <dbReference type="NCBI Taxonomy" id="483547"/>
    <lineage>
        <taxon>Bacteria</taxon>
        <taxon>Pseudomonadati</taxon>
        <taxon>Thermodesulfobacteriota</taxon>
        <taxon>Desulfuromonadia</taxon>
        <taxon>Desulfuromonadales</taxon>
        <taxon>Geoalkalibacteraceae</taxon>
        <taxon>Geoalkalibacter</taxon>
    </lineage>
</organism>
<evidence type="ECO:0000313" key="4">
    <source>
        <dbReference type="Proteomes" id="UP000035036"/>
    </source>
</evidence>
<dbReference type="HOGENOM" id="CLU_074768_0_0_7"/>
<feature type="compositionally biased region" description="Basic and acidic residues" evidence="1">
    <location>
        <begin position="106"/>
        <end position="118"/>
    </location>
</feature>
<proteinExistence type="predicted"/>
<dbReference type="PROSITE" id="PS51379">
    <property type="entry name" value="4FE4S_FER_2"/>
    <property type="match status" value="2"/>
</dbReference>
<reference evidence="3 4" key="1">
    <citation type="journal article" date="2015" name="Genome Announc.">
        <title>Genomes of Geoalkalibacter ferrihydriticus Z-0531T and Geoalkalibacter subterraneus Red1T, Two Haloalkaliphilic Metal-Reducing Deltaproteobacteria.</title>
        <authorList>
            <person name="Badalamenti J.P."/>
            <person name="Krajmalnik-Brown R."/>
            <person name="Torres C.I."/>
            <person name="Bond D.R."/>
        </authorList>
    </citation>
    <scope>NUCLEOTIDE SEQUENCE [LARGE SCALE GENOMIC DNA]</scope>
    <source>
        <strain evidence="3 4">Red1</strain>
    </source>
</reference>
<accession>A0A0B5FRD9</accession>
<dbReference type="KEGG" id="gsb:GSUB_09350"/>